<name>G7V9T9_THELD</name>
<dbReference type="AlphaFoldDB" id="G7V9T9"/>
<protein>
    <submittedName>
        <fullName evidence="2">Uncharacterized protein</fullName>
    </submittedName>
</protein>
<keyword evidence="1" id="KW-0175">Coiled coil</keyword>
<dbReference type="HOGENOM" id="CLU_2014182_0_0_0"/>
<evidence type="ECO:0000256" key="1">
    <source>
        <dbReference type="SAM" id="Coils"/>
    </source>
</evidence>
<proteinExistence type="predicted"/>
<dbReference type="KEGG" id="tli:Tlie_0906"/>
<keyword evidence="3" id="KW-1185">Reference proteome</keyword>
<evidence type="ECO:0000313" key="2">
    <source>
        <dbReference type="EMBL" id="AER66639.1"/>
    </source>
</evidence>
<dbReference type="EMBL" id="CP003096">
    <property type="protein sequence ID" value="AER66639.1"/>
    <property type="molecule type" value="Genomic_DNA"/>
</dbReference>
<sequence>MRLWSKQKKEEKAKEQIWDVSSELVAFKEQLEVRYEEEKAKLEVQRREAEEKLKLMSDETIKKSLNEWQKMEQKLEDELQRYKLEVEEKIRKEMNNIDKRSLMYEIGELALKELVGKDVEAVT</sequence>
<dbReference type="Proteomes" id="UP000005868">
    <property type="component" value="Chromosome"/>
</dbReference>
<organism evidence="2 3">
    <name type="scientific">Thermovirga lienii (strain ATCC BAA-1197 / DSM 17291 / Cas60314)</name>
    <dbReference type="NCBI Taxonomy" id="580340"/>
    <lineage>
        <taxon>Bacteria</taxon>
        <taxon>Thermotogati</taxon>
        <taxon>Synergistota</taxon>
        <taxon>Synergistia</taxon>
        <taxon>Synergistales</taxon>
        <taxon>Thermovirgaceae</taxon>
        <taxon>Thermovirga</taxon>
    </lineage>
</organism>
<feature type="coiled-coil region" evidence="1">
    <location>
        <begin position="25"/>
        <end position="92"/>
    </location>
</feature>
<reference evidence="3" key="1">
    <citation type="submission" date="2011-10" db="EMBL/GenBank/DDBJ databases">
        <title>The complete genome of chromosome of Thermovirga lienii DSM 17291.</title>
        <authorList>
            <consortium name="US DOE Joint Genome Institute (JGI-PGF)"/>
            <person name="Lucas S."/>
            <person name="Copeland A."/>
            <person name="Lapidus A."/>
            <person name="Glavina del Rio T."/>
            <person name="Dalin E."/>
            <person name="Tice H."/>
            <person name="Bruce D."/>
            <person name="Goodwin L."/>
            <person name="Pitluck S."/>
            <person name="Peters L."/>
            <person name="Mikhailova N."/>
            <person name="Saunders E."/>
            <person name="Kyrpides N."/>
            <person name="Mavromatis K."/>
            <person name="Ivanova N."/>
            <person name="Last F.I."/>
            <person name="Brettin T."/>
            <person name="Detter J.C."/>
            <person name="Han C."/>
            <person name="Larimer F."/>
            <person name="Land M."/>
            <person name="Hauser L."/>
            <person name="Markowitz V."/>
            <person name="Cheng J.-F."/>
            <person name="Hugenholtz P."/>
            <person name="Woyke T."/>
            <person name="Wu D."/>
            <person name="Spring S."/>
            <person name="Schroeder M."/>
            <person name="Brambilla E.-M."/>
            <person name="Klenk H.-P."/>
            <person name="Eisen J.A."/>
        </authorList>
    </citation>
    <scope>NUCLEOTIDE SEQUENCE [LARGE SCALE GENOMIC DNA]</scope>
    <source>
        <strain evidence="3">ATCC BAA-1197 / DSM 17291 / Cas60314</strain>
    </source>
</reference>
<accession>G7V9T9</accession>
<gene>
    <name evidence="2" type="ordered locus">Tlie_0906</name>
</gene>
<reference evidence="2 3" key="2">
    <citation type="journal article" date="2012" name="Stand. Genomic Sci.">
        <title>Genome sequence of the moderately thermophilic, amino-acid-degrading and sulfur-reducing bacterium Thermovirga lienii type strain (Cas60314(T)).</title>
        <authorList>
            <person name="Goker M."/>
            <person name="Saunders E."/>
            <person name="Lapidus A."/>
            <person name="Nolan M."/>
            <person name="Lucas S."/>
            <person name="Hammon N."/>
            <person name="Deshpande S."/>
            <person name="Cheng J.F."/>
            <person name="Han C."/>
            <person name="Tapia R."/>
            <person name="Goodwin L.A."/>
            <person name="Pitluck S."/>
            <person name="Liolios K."/>
            <person name="Mavromatis K."/>
            <person name="Pagani I."/>
            <person name="Ivanova N."/>
            <person name="Mikhailova N."/>
            <person name="Pati A."/>
            <person name="Chen A."/>
            <person name="Palaniappan K."/>
            <person name="Land M."/>
            <person name="Chang Y.J."/>
            <person name="Jeffries C.D."/>
            <person name="Brambilla E.M."/>
            <person name="Rohde M."/>
            <person name="Spring S."/>
            <person name="Detter J.C."/>
            <person name="Woyke T."/>
            <person name="Bristow J."/>
            <person name="Eisen J.A."/>
            <person name="Markowitz V."/>
            <person name="Hugenholtz P."/>
            <person name="Kyrpides N.C."/>
            <person name="Klenk H.P."/>
        </authorList>
    </citation>
    <scope>NUCLEOTIDE SEQUENCE [LARGE SCALE GENOMIC DNA]</scope>
    <source>
        <strain evidence="3">ATCC BAA-1197 / DSM 17291 / Cas60314</strain>
    </source>
</reference>
<evidence type="ECO:0000313" key="3">
    <source>
        <dbReference type="Proteomes" id="UP000005868"/>
    </source>
</evidence>
<dbReference type="STRING" id="580340.Tlie_0906"/>